<dbReference type="EMBL" id="JAKZGO010000008">
    <property type="protein sequence ID" value="MCH7414077.1"/>
    <property type="molecule type" value="Genomic_DNA"/>
</dbReference>
<keyword evidence="2" id="KW-1185">Reference proteome</keyword>
<protein>
    <submittedName>
        <fullName evidence="1">Uncharacterized protein</fullName>
    </submittedName>
</protein>
<organism evidence="1 2">
    <name type="scientific">Belliella alkalica</name>
    <dbReference type="NCBI Taxonomy" id="1730871"/>
    <lineage>
        <taxon>Bacteria</taxon>
        <taxon>Pseudomonadati</taxon>
        <taxon>Bacteroidota</taxon>
        <taxon>Cytophagia</taxon>
        <taxon>Cytophagales</taxon>
        <taxon>Cyclobacteriaceae</taxon>
        <taxon>Belliella</taxon>
    </lineage>
</organism>
<accession>A0ABS9VCA2</accession>
<name>A0ABS9VCA2_9BACT</name>
<evidence type="ECO:0000313" key="1">
    <source>
        <dbReference type="EMBL" id="MCH7414077.1"/>
    </source>
</evidence>
<reference evidence="1" key="1">
    <citation type="submission" date="2022-03" db="EMBL/GenBank/DDBJ databases">
        <title>De novo assembled genomes of Belliella spp. (Cyclobacteriaceae) strains.</title>
        <authorList>
            <person name="Szabo A."/>
            <person name="Korponai K."/>
            <person name="Felfoldi T."/>
        </authorList>
    </citation>
    <scope>NUCLEOTIDE SEQUENCE</scope>
    <source>
        <strain evidence="1">DSM 111903</strain>
    </source>
</reference>
<gene>
    <name evidence="1" type="ORF">MM213_11305</name>
</gene>
<comment type="caution">
    <text evidence="1">The sequence shown here is derived from an EMBL/GenBank/DDBJ whole genome shotgun (WGS) entry which is preliminary data.</text>
</comment>
<sequence length="302" mass="35149">MVKLDLDHQVLVHSLKIPKGDGPSGIKGGIWSPSLGLDDNYLIEGPFQYFFIRKNGEIQSKVDVTEKVINKLQEEFGVLSKGLFIRTNGGHFKDGKKIIVSIGRTNKIDDNEFPVFPQFASIAFLNQDTVEIEILDIEYPKELIETDYKYVGQAEIPNYFFKGDWLVYNFVSFRELFFYNLKTHEKRKIRLNTTYELEDKAVPFGEKPNESVIFYGFPLVDFEQEIIYRYYIVVDSESSTESKNYLSAYNFDGKLISEAFLGKNSERMLRNSVLIGDYIYMNNFFQSSDERIEFSRFSLQKK</sequence>
<dbReference type="Proteomes" id="UP001165430">
    <property type="component" value="Unassembled WGS sequence"/>
</dbReference>
<dbReference type="RefSeq" id="WP_241412353.1">
    <property type="nucleotide sequence ID" value="NZ_JAKZGO010000008.1"/>
</dbReference>
<proteinExistence type="predicted"/>
<evidence type="ECO:0000313" key="2">
    <source>
        <dbReference type="Proteomes" id="UP001165430"/>
    </source>
</evidence>